<reference evidence="2" key="1">
    <citation type="submission" date="2021-05" db="EMBL/GenBank/DDBJ databases">
        <authorList>
            <person name="Pietrasiak N."/>
            <person name="Ward R."/>
            <person name="Stajich J.E."/>
            <person name="Kurbessoian T."/>
        </authorList>
    </citation>
    <scope>NUCLEOTIDE SEQUENCE</scope>
    <source>
        <strain evidence="2">UHER 2000/2452</strain>
    </source>
</reference>
<reference evidence="2" key="2">
    <citation type="journal article" date="2022" name="Microbiol. Resour. Announc.">
        <title>Metagenome Sequencing to Explore Phylogenomics of Terrestrial Cyanobacteria.</title>
        <authorList>
            <person name="Ward R.D."/>
            <person name="Stajich J.E."/>
            <person name="Johansen J.R."/>
            <person name="Huntemann M."/>
            <person name="Clum A."/>
            <person name="Foster B."/>
            <person name="Foster B."/>
            <person name="Roux S."/>
            <person name="Palaniappan K."/>
            <person name="Varghese N."/>
            <person name="Mukherjee S."/>
            <person name="Reddy T.B.K."/>
            <person name="Daum C."/>
            <person name="Copeland A."/>
            <person name="Chen I.A."/>
            <person name="Ivanova N.N."/>
            <person name="Kyrpides N.C."/>
            <person name="Shapiro N."/>
            <person name="Eloe-Fadrosh E.A."/>
            <person name="Pietrasiak N."/>
        </authorList>
    </citation>
    <scope>NUCLEOTIDE SEQUENCE</scope>
    <source>
        <strain evidence="2">UHER 2000/2452</strain>
    </source>
</reference>
<protein>
    <submittedName>
        <fullName evidence="2">Uncharacterized protein</fullName>
    </submittedName>
</protein>
<keyword evidence="1" id="KW-0472">Membrane</keyword>
<evidence type="ECO:0000313" key="2">
    <source>
        <dbReference type="EMBL" id="MBW4661447.1"/>
    </source>
</evidence>
<proteinExistence type="predicted"/>
<keyword evidence="1" id="KW-0812">Transmembrane</keyword>
<dbReference type="Proteomes" id="UP000757435">
    <property type="component" value="Unassembled WGS sequence"/>
</dbReference>
<organism evidence="2 3">
    <name type="scientific">Drouetiella hepatica Uher 2000/2452</name>
    <dbReference type="NCBI Taxonomy" id="904376"/>
    <lineage>
        <taxon>Bacteria</taxon>
        <taxon>Bacillati</taxon>
        <taxon>Cyanobacteriota</taxon>
        <taxon>Cyanophyceae</taxon>
        <taxon>Oculatellales</taxon>
        <taxon>Oculatellaceae</taxon>
        <taxon>Drouetiella</taxon>
    </lineage>
</organism>
<keyword evidence="1" id="KW-1133">Transmembrane helix</keyword>
<comment type="caution">
    <text evidence="2">The sequence shown here is derived from an EMBL/GenBank/DDBJ whole genome shotgun (WGS) entry which is preliminary data.</text>
</comment>
<sequence>MNHYCLTWIENWCFENGWSEPFAERRNEFWAFPPNGVMPVPIPAQVLHHLKQENGLTTHEKVGYLTAIGASVVAIVSTYLLDCPMPLVAAFSICAVIVAGLETED</sequence>
<dbReference type="AlphaFoldDB" id="A0A951UPF6"/>
<feature type="transmembrane region" description="Helical" evidence="1">
    <location>
        <begin position="62"/>
        <end position="81"/>
    </location>
</feature>
<dbReference type="EMBL" id="JAHHHD010000037">
    <property type="protein sequence ID" value="MBW4661447.1"/>
    <property type="molecule type" value="Genomic_DNA"/>
</dbReference>
<evidence type="ECO:0000256" key="1">
    <source>
        <dbReference type="SAM" id="Phobius"/>
    </source>
</evidence>
<accession>A0A951UPF6</accession>
<evidence type="ECO:0000313" key="3">
    <source>
        <dbReference type="Proteomes" id="UP000757435"/>
    </source>
</evidence>
<name>A0A951UPF6_9CYAN</name>
<gene>
    <name evidence="2" type="ORF">KME15_22475</name>
</gene>